<keyword evidence="1" id="KW-0742">SOS response</keyword>
<dbReference type="EMBL" id="MVHT01000073">
    <property type="protein sequence ID" value="ORA97597.1"/>
    <property type="molecule type" value="Genomic_DNA"/>
</dbReference>
<evidence type="ECO:0000313" key="5">
    <source>
        <dbReference type="Proteomes" id="UP000192739"/>
    </source>
</evidence>
<evidence type="ECO:0000259" key="2">
    <source>
        <dbReference type="Pfam" id="PF13175"/>
    </source>
</evidence>
<keyword evidence="5" id="KW-1185">Reference proteome</keyword>
<dbReference type="GO" id="GO:0006302">
    <property type="term" value="P:double-strand break repair"/>
    <property type="evidence" value="ECO:0007669"/>
    <property type="project" value="TreeGrafter"/>
</dbReference>
<dbReference type="GO" id="GO:0009432">
    <property type="term" value="P:SOS response"/>
    <property type="evidence" value="ECO:0007669"/>
    <property type="project" value="UniProtKB-KW"/>
</dbReference>
<dbReference type="OrthoDB" id="104167at2"/>
<dbReference type="GO" id="GO:0016887">
    <property type="term" value="F:ATP hydrolysis activity"/>
    <property type="evidence" value="ECO:0007669"/>
    <property type="project" value="InterPro"/>
</dbReference>
<reference evidence="4 5" key="1">
    <citation type="submission" date="2017-02" db="EMBL/GenBank/DDBJ databases">
        <title>The new phylogeny of genus Mycobacterium.</title>
        <authorList>
            <person name="Tortoli E."/>
            <person name="Trovato A."/>
            <person name="Cirillo D.M."/>
        </authorList>
    </citation>
    <scope>NUCLEOTIDE SEQUENCE [LARGE SCALE GENOMIC DNA]</scope>
    <source>
        <strain evidence="4 5">DSM 44049</strain>
    </source>
</reference>
<dbReference type="STRING" id="28445.BHQ20_05955"/>
<evidence type="ECO:0000259" key="3">
    <source>
        <dbReference type="Pfam" id="PF13304"/>
    </source>
</evidence>
<name>A0A1E3SJ87_MYCIE</name>
<proteinExistence type="predicted"/>
<dbReference type="PIRSF" id="PIRSF029347">
    <property type="entry name" value="RecF"/>
    <property type="match status" value="1"/>
</dbReference>
<sequence length="387" mass="41873">MLSTVAVENYRSLRQVVLPLRRLNVITGPNGSGKSNLYRSLRLLADSARNGAVAALAREGGLSSTMWAGPAVIGKSVRQGRRPVQGTVRTESVSLKLGFAADDFGYAMDLGLPVAGRTAFGFDPEIKVEAIWVGPVWRKATVIADRGGPTARVCDGDGNWHIMTDALRPFDSMLSELADPIRAPELIQLRERIRDWRFYDHLRTDADAPARQSRIGTRTTVLGHDGADLAAALQTIREIGDAAALDEAIDSAFPGSRVDVESANGRFELALHQPGMLRPLGAAELSDGTLRYLLWTAALLTPRPPQLLVLNEPETSLHPELLPALAALIATAAENSQLIVVTHSEALVAALQEAGDVHTMRLTKELGETRIVGQGVLDQPPWHWPPR</sequence>
<organism evidence="4 5">
    <name type="scientific">Mycobacterium intermedium</name>
    <dbReference type="NCBI Taxonomy" id="28445"/>
    <lineage>
        <taxon>Bacteria</taxon>
        <taxon>Bacillati</taxon>
        <taxon>Actinomycetota</taxon>
        <taxon>Actinomycetes</taxon>
        <taxon>Mycobacteriales</taxon>
        <taxon>Mycobacteriaceae</taxon>
        <taxon>Mycobacterium</taxon>
        <taxon>Mycobacterium simiae complex</taxon>
    </lineage>
</organism>
<dbReference type="InterPro" id="IPR014555">
    <property type="entry name" value="RecF-like"/>
</dbReference>
<dbReference type="InterPro" id="IPR027417">
    <property type="entry name" value="P-loop_NTPase"/>
</dbReference>
<dbReference type="PANTHER" id="PTHR32182:SF25">
    <property type="entry name" value="SLR1056 PROTEIN"/>
    <property type="match status" value="1"/>
</dbReference>
<protein>
    <submittedName>
        <fullName evidence="4">ATP-binding protein</fullName>
    </submittedName>
</protein>
<dbReference type="Pfam" id="PF13304">
    <property type="entry name" value="AAA_21"/>
    <property type="match status" value="1"/>
</dbReference>
<dbReference type="Gene3D" id="3.40.50.300">
    <property type="entry name" value="P-loop containing nucleotide triphosphate hydrolases"/>
    <property type="match status" value="2"/>
</dbReference>
<accession>A0A1E3SJ87</accession>
<evidence type="ECO:0000313" key="4">
    <source>
        <dbReference type="EMBL" id="ORA97597.1"/>
    </source>
</evidence>
<keyword evidence="4" id="KW-0067">ATP-binding</keyword>
<keyword evidence="4" id="KW-0547">Nucleotide-binding</keyword>
<dbReference type="RefSeq" id="WP_069418179.1">
    <property type="nucleotide sequence ID" value="NZ_CBCRZH010000004.1"/>
</dbReference>
<dbReference type="SUPFAM" id="SSF52540">
    <property type="entry name" value="P-loop containing nucleoside triphosphate hydrolases"/>
    <property type="match status" value="1"/>
</dbReference>
<keyword evidence="1" id="KW-0227">DNA damage</keyword>
<feature type="domain" description="Endonuclease GajA/Old nuclease/RecF-like AAA" evidence="2">
    <location>
        <begin position="1"/>
        <end position="47"/>
    </location>
</feature>
<dbReference type="Proteomes" id="UP000192739">
    <property type="component" value="Unassembled WGS sequence"/>
</dbReference>
<dbReference type="FunFam" id="3.40.50.300:FF:002708">
    <property type="entry name" value="FeS assembly ATPase SufC"/>
    <property type="match status" value="1"/>
</dbReference>
<dbReference type="InterPro" id="IPR003959">
    <property type="entry name" value="ATPase_AAA_core"/>
</dbReference>
<dbReference type="GO" id="GO:0000731">
    <property type="term" value="P:DNA synthesis involved in DNA repair"/>
    <property type="evidence" value="ECO:0007669"/>
    <property type="project" value="TreeGrafter"/>
</dbReference>
<dbReference type="AlphaFoldDB" id="A0A1E3SJ87"/>
<evidence type="ECO:0000256" key="1">
    <source>
        <dbReference type="ARBA" id="ARBA00023236"/>
    </source>
</evidence>
<dbReference type="PANTHER" id="PTHR32182">
    <property type="entry name" value="DNA REPLICATION AND REPAIR PROTEIN RECF"/>
    <property type="match status" value="1"/>
</dbReference>
<comment type="caution">
    <text evidence="4">The sequence shown here is derived from an EMBL/GenBank/DDBJ whole genome shotgun (WGS) entry which is preliminary data.</text>
</comment>
<dbReference type="GO" id="GO:0005524">
    <property type="term" value="F:ATP binding"/>
    <property type="evidence" value="ECO:0007669"/>
    <property type="project" value="UniProtKB-KW"/>
</dbReference>
<gene>
    <name evidence="4" type="ORF">BST27_22120</name>
</gene>
<feature type="domain" description="ATPase AAA-type core" evidence="3">
    <location>
        <begin position="199"/>
        <end position="348"/>
    </location>
</feature>
<dbReference type="Pfam" id="PF13175">
    <property type="entry name" value="AAA_15"/>
    <property type="match status" value="1"/>
</dbReference>
<dbReference type="FunFam" id="3.40.50.300:FF:002534">
    <property type="entry name" value="Putative RecF protein"/>
    <property type="match status" value="1"/>
</dbReference>
<dbReference type="InterPro" id="IPR041685">
    <property type="entry name" value="AAA_GajA/Old/RecF-like"/>
</dbReference>